<evidence type="ECO:0000313" key="6">
    <source>
        <dbReference type="Proteomes" id="UP000294257"/>
    </source>
</evidence>
<keyword evidence="4" id="KW-0143">Chaperone</keyword>
<evidence type="ECO:0000313" key="5">
    <source>
        <dbReference type="EMBL" id="RZS44356.1"/>
    </source>
</evidence>
<sequence length="257" mass="28147">MTLPADVSLPAELLAAIVHEESLGELHVALAPAAMWRPRARRRELTEQIAAEVARLGWRDRKGRLDAEVEASLRVLCMPTVEYYGWLHDGERTIGVLAAAIGNEAVLALRDGDTVWLNQLRGPSRLASSLVAQTPDVPPGHGGPLRVPQEELAATRTDGRTRMPSGATLRRASHAARTARQLMDQPVYGTGELHTAIRDHLGRRQQAEPPVTYTDTASGRYTSAVTTTSGESFIEIAPATREDLIRRLHTAHEQLTR</sequence>
<dbReference type="Proteomes" id="UP000294257">
    <property type="component" value="Unassembled WGS sequence"/>
</dbReference>
<reference evidence="5 6" key="1">
    <citation type="submission" date="2019-02" db="EMBL/GenBank/DDBJ databases">
        <title>Genomic Encyclopedia of Type Strains, Phase IV (KMG-IV): sequencing the most valuable type-strain genomes for metagenomic binning, comparative biology and taxonomic classification.</title>
        <authorList>
            <person name="Goeker M."/>
        </authorList>
    </citation>
    <scope>NUCLEOTIDE SEQUENCE [LARGE SCALE GENOMIC DNA]</scope>
    <source>
        <strain evidence="5 6">DSM 101727</strain>
    </source>
</reference>
<organism evidence="5 6">
    <name type="scientific">Herbihabitans rhizosphaerae</name>
    <dbReference type="NCBI Taxonomy" id="1872711"/>
    <lineage>
        <taxon>Bacteria</taxon>
        <taxon>Bacillati</taxon>
        <taxon>Actinomycetota</taxon>
        <taxon>Actinomycetes</taxon>
        <taxon>Pseudonocardiales</taxon>
        <taxon>Pseudonocardiaceae</taxon>
        <taxon>Herbihabitans</taxon>
    </lineage>
</organism>
<evidence type="ECO:0000256" key="4">
    <source>
        <dbReference type="ARBA" id="ARBA00023186"/>
    </source>
</evidence>
<dbReference type="AlphaFoldDB" id="A0A4Q7L560"/>
<comment type="caution">
    <text evidence="5">The sequence shown here is derived from an EMBL/GenBank/DDBJ whole genome shotgun (WGS) entry which is preliminary data.</text>
</comment>
<keyword evidence="3" id="KW-0963">Cytoplasm</keyword>
<proteinExistence type="inferred from homology"/>
<evidence type="ECO:0000256" key="1">
    <source>
        <dbReference type="ARBA" id="ARBA00004496"/>
    </source>
</evidence>
<evidence type="ECO:0000256" key="3">
    <source>
        <dbReference type="ARBA" id="ARBA00022490"/>
    </source>
</evidence>
<dbReference type="Pfam" id="PF14011">
    <property type="entry name" value="ESX-1_EspG"/>
    <property type="match status" value="1"/>
</dbReference>
<accession>A0A4Q7L560</accession>
<dbReference type="EMBL" id="SGWQ01000001">
    <property type="protein sequence ID" value="RZS44356.1"/>
    <property type="molecule type" value="Genomic_DNA"/>
</dbReference>
<gene>
    <name evidence="5" type="ORF">EV193_101231</name>
</gene>
<protein>
    <submittedName>
        <fullName evidence="5">ESAT-6 protein secretion system EspG family protein</fullName>
    </submittedName>
</protein>
<dbReference type="InterPro" id="IPR025734">
    <property type="entry name" value="EspG"/>
</dbReference>
<evidence type="ECO:0000256" key="2">
    <source>
        <dbReference type="ARBA" id="ARBA00006411"/>
    </source>
</evidence>
<dbReference type="OrthoDB" id="3665265at2"/>
<comment type="similarity">
    <text evidence="2">Belongs to the EspG family.</text>
</comment>
<comment type="subcellular location">
    <subcellularLocation>
        <location evidence="1">Cytoplasm</location>
    </subcellularLocation>
</comment>
<name>A0A4Q7L560_9PSEU</name>
<keyword evidence="6" id="KW-1185">Reference proteome</keyword>
<dbReference type="RefSeq" id="WP_130342048.1">
    <property type="nucleotide sequence ID" value="NZ_SGWQ01000001.1"/>
</dbReference>